<keyword evidence="1" id="KW-1133">Transmembrane helix</keyword>
<dbReference type="Proteomes" id="UP001500220">
    <property type="component" value="Unassembled WGS sequence"/>
</dbReference>
<evidence type="ECO:0000313" key="3">
    <source>
        <dbReference type="EMBL" id="GGI68285.1"/>
    </source>
</evidence>
<comment type="caution">
    <text evidence="3">The sequence shown here is derived from an EMBL/GenBank/DDBJ whole genome shotgun (WGS) entry which is preliminary data.</text>
</comment>
<dbReference type="AlphaFoldDB" id="A0A917JK07"/>
<dbReference type="EMBL" id="BMMT01000001">
    <property type="protein sequence ID" value="GGI68285.1"/>
    <property type="molecule type" value="Genomic_DNA"/>
</dbReference>
<dbReference type="EMBL" id="BAAAHC010000005">
    <property type="protein sequence ID" value="GAA0511347.1"/>
    <property type="molecule type" value="Genomic_DNA"/>
</dbReference>
<proteinExistence type="predicted"/>
<protein>
    <submittedName>
        <fullName evidence="3">Uncharacterized protein</fullName>
    </submittedName>
</protein>
<keyword evidence="1" id="KW-0812">Transmembrane</keyword>
<evidence type="ECO:0000313" key="5">
    <source>
        <dbReference type="Proteomes" id="UP001500220"/>
    </source>
</evidence>
<feature type="transmembrane region" description="Helical" evidence="1">
    <location>
        <begin position="12"/>
        <end position="31"/>
    </location>
</feature>
<reference evidence="3 4" key="1">
    <citation type="journal article" date="2014" name="Int. J. Syst. Evol. Microbiol.">
        <title>Complete genome sequence of Corynebacterium casei LMG S-19264T (=DSM 44701T), isolated from a smear-ripened cheese.</title>
        <authorList>
            <consortium name="US DOE Joint Genome Institute (JGI-PGF)"/>
            <person name="Walter F."/>
            <person name="Albersmeier A."/>
            <person name="Kalinowski J."/>
            <person name="Ruckert C."/>
        </authorList>
    </citation>
    <scope>NUCLEOTIDE SEQUENCE [LARGE SCALE GENOMIC DNA]</scope>
    <source>
        <strain evidence="3 4">CGMCC 4.7206</strain>
    </source>
</reference>
<organism evidence="3 4">
    <name type="scientific">Saccharopolyspora thermophila</name>
    <dbReference type="NCBI Taxonomy" id="89367"/>
    <lineage>
        <taxon>Bacteria</taxon>
        <taxon>Bacillati</taxon>
        <taxon>Actinomycetota</taxon>
        <taxon>Actinomycetes</taxon>
        <taxon>Pseudonocardiales</taxon>
        <taxon>Pseudonocardiaceae</taxon>
        <taxon>Saccharopolyspora</taxon>
    </lineage>
</organism>
<dbReference type="Proteomes" id="UP000597989">
    <property type="component" value="Unassembled WGS sequence"/>
</dbReference>
<reference evidence="2 5" key="2">
    <citation type="journal article" date="2019" name="Int. J. Syst. Evol. Microbiol.">
        <title>The Global Catalogue of Microorganisms (GCM) 10K type strain sequencing project: providing services to taxonomists for standard genome sequencing and annotation.</title>
        <authorList>
            <consortium name="The Broad Institute Genomics Platform"/>
            <consortium name="The Broad Institute Genome Sequencing Center for Infectious Disease"/>
            <person name="Wu L."/>
            <person name="Ma J."/>
        </authorList>
    </citation>
    <scope>NUCLEOTIDE SEQUENCE [LARGE SCALE GENOMIC DNA]</scope>
    <source>
        <strain evidence="2 5">JCM 10664</strain>
    </source>
</reference>
<dbReference type="RefSeq" id="WP_188984316.1">
    <property type="nucleotide sequence ID" value="NZ_BAAAHC010000005.1"/>
</dbReference>
<evidence type="ECO:0000256" key="1">
    <source>
        <dbReference type="SAM" id="Phobius"/>
    </source>
</evidence>
<gene>
    <name evidence="2" type="ORF">GCM10009545_11710</name>
    <name evidence="3" type="ORF">GCM10011581_01490</name>
</gene>
<evidence type="ECO:0000313" key="2">
    <source>
        <dbReference type="EMBL" id="GAA0511347.1"/>
    </source>
</evidence>
<keyword evidence="5" id="KW-1185">Reference proteome</keyword>
<keyword evidence="1" id="KW-0472">Membrane</keyword>
<evidence type="ECO:0000313" key="4">
    <source>
        <dbReference type="Proteomes" id="UP000597989"/>
    </source>
</evidence>
<name>A0A917JK07_9PSEU</name>
<reference evidence="2" key="4">
    <citation type="submission" date="2023-12" db="EMBL/GenBank/DDBJ databases">
        <authorList>
            <person name="Sun Q."/>
            <person name="Inoue M."/>
        </authorList>
    </citation>
    <scope>NUCLEOTIDE SEQUENCE</scope>
    <source>
        <strain evidence="2">JCM 10664</strain>
    </source>
</reference>
<reference evidence="3" key="3">
    <citation type="submission" date="2020-09" db="EMBL/GenBank/DDBJ databases">
        <authorList>
            <person name="Sun Q."/>
            <person name="Zhou Y."/>
        </authorList>
    </citation>
    <scope>NUCLEOTIDE SEQUENCE</scope>
    <source>
        <strain evidence="3">CGMCC 4.7206</strain>
    </source>
</reference>
<sequence length="167" mass="17178">MCQPRSRLGRVLYVGALGIGIAIALVAYFSFRAAQSTSFRAAQLTTGACVSITDVDTAEPGWERVGCGSPESDFVIASITSDAQPCPPPYAAVSQDTTGGVRLCLVPDVAVGDCLRVPVAGVQTKVPCTDPQANRTVTAVSTEAACPPGSEATAYPDPARTVCTAVR</sequence>
<accession>A0A917JK07</accession>